<gene>
    <name evidence="1" type="ORF">MM59RIKEN_19960</name>
</gene>
<reference evidence="1" key="1">
    <citation type="submission" date="2020-09" db="EMBL/GenBank/DDBJ databases">
        <title>New species isolated from human feces.</title>
        <authorList>
            <person name="Kitahara M."/>
            <person name="Shigeno Y."/>
            <person name="Shime M."/>
            <person name="Matsumoto Y."/>
            <person name="Nakamura S."/>
            <person name="Motooka D."/>
            <person name="Fukuoka S."/>
            <person name="Nishikawa H."/>
            <person name="Benno Y."/>
        </authorList>
    </citation>
    <scope>NUCLEOTIDE SEQUENCE</scope>
    <source>
        <strain evidence="1">MM59</strain>
    </source>
</reference>
<keyword evidence="2" id="KW-1185">Reference proteome</keyword>
<evidence type="ECO:0000313" key="1">
    <source>
        <dbReference type="EMBL" id="BCK84677.1"/>
    </source>
</evidence>
<dbReference type="AlphaFoldDB" id="A0A810QEJ0"/>
<accession>A0A810QEJ0</accession>
<proteinExistence type="predicted"/>
<sequence length="62" mass="7326">MHHTRRAKRQTPVRCTLCGREITVGEEYWDCNASRICWECLPEYARQELTSCREIRGREAGL</sequence>
<name>A0A810QEJ0_9FIRM</name>
<protein>
    <submittedName>
        <fullName evidence="1">Uncharacterized protein</fullName>
    </submittedName>
</protein>
<dbReference type="RefSeq" id="WP_187029354.1">
    <property type="nucleotide sequence ID" value="NZ_AP023420.1"/>
</dbReference>
<dbReference type="EMBL" id="AP023420">
    <property type="protein sequence ID" value="BCK84677.1"/>
    <property type="molecule type" value="Genomic_DNA"/>
</dbReference>
<dbReference type="Proteomes" id="UP000679848">
    <property type="component" value="Chromosome"/>
</dbReference>
<evidence type="ECO:0000313" key="2">
    <source>
        <dbReference type="Proteomes" id="UP000679848"/>
    </source>
</evidence>
<dbReference type="KEGG" id="pfaa:MM59RIKEN_19960"/>
<organism evidence="1 2">
    <name type="scientific">Pusillibacter faecalis</name>
    <dbReference type="NCBI Taxonomy" id="2714358"/>
    <lineage>
        <taxon>Bacteria</taxon>
        <taxon>Bacillati</taxon>
        <taxon>Bacillota</taxon>
        <taxon>Clostridia</taxon>
        <taxon>Eubacteriales</taxon>
        <taxon>Oscillospiraceae</taxon>
        <taxon>Pusillibacter</taxon>
    </lineage>
</organism>